<name>A0ABR8ZAM2_9FLAO</name>
<dbReference type="Pfam" id="PF19781">
    <property type="entry name" value="DUF6266"/>
    <property type="match status" value="1"/>
</dbReference>
<dbReference type="EMBL" id="JACYFS010000001">
    <property type="protein sequence ID" value="MBD8082355.1"/>
    <property type="molecule type" value="Genomic_DNA"/>
</dbReference>
<comment type="caution">
    <text evidence="1">The sequence shown here is derived from an EMBL/GenBank/DDBJ whole genome shotgun (WGS) entry which is preliminary data.</text>
</comment>
<protein>
    <submittedName>
        <fullName evidence="1">Uncharacterized protein</fullName>
    </submittedName>
</protein>
<keyword evidence="2" id="KW-1185">Reference proteome</keyword>
<reference evidence="1 2" key="1">
    <citation type="submission" date="2020-09" db="EMBL/GenBank/DDBJ databases">
        <title>Genome seq and assembly of Chryseobacterium sp.</title>
        <authorList>
            <person name="Chhetri G."/>
        </authorList>
    </citation>
    <scope>NUCLEOTIDE SEQUENCE [LARGE SCALE GENOMIC DNA]</scope>
    <source>
        <strain evidence="1 2">GCR10</strain>
    </source>
</reference>
<evidence type="ECO:0000313" key="2">
    <source>
        <dbReference type="Proteomes" id="UP000637299"/>
    </source>
</evidence>
<dbReference type="RefSeq" id="WP_191736127.1">
    <property type="nucleotide sequence ID" value="NZ_JACYFS010000001.1"/>
</dbReference>
<sequence length="213" mass="23181">MATFNKGILGGYRGKVGTVVGTTYRGMDVIRSLPKKSSKPPTEKQLQQQMIFKLVTAFLQPLKGIQNQFFGSKQGTKSRTNMAQSYTMKECISVNAGIPSLVYTKVMITKGELAGFQNVLSSAEPNQVIEFTWDDNSSQGNASATDQASVVCWCEETAAFEIFENVATRTSGTASVTLSSFYSGKDVQVWVFFTNEAQTTASNSPYLGTVTLL</sequence>
<dbReference type="Proteomes" id="UP000637299">
    <property type="component" value="Unassembled WGS sequence"/>
</dbReference>
<accession>A0ABR8ZAM2</accession>
<evidence type="ECO:0000313" key="1">
    <source>
        <dbReference type="EMBL" id="MBD8082355.1"/>
    </source>
</evidence>
<proteinExistence type="predicted"/>
<organism evidence="1 2">
    <name type="scientific">Chryseobacterium caseinilyticum</name>
    <dbReference type="NCBI Taxonomy" id="2771428"/>
    <lineage>
        <taxon>Bacteria</taxon>
        <taxon>Pseudomonadati</taxon>
        <taxon>Bacteroidota</taxon>
        <taxon>Flavobacteriia</taxon>
        <taxon>Flavobacteriales</taxon>
        <taxon>Weeksellaceae</taxon>
        <taxon>Chryseobacterium group</taxon>
        <taxon>Chryseobacterium</taxon>
    </lineage>
</organism>
<dbReference type="InterPro" id="IPR046233">
    <property type="entry name" value="DUF6266"/>
</dbReference>
<gene>
    <name evidence="1" type="ORF">IC610_07945</name>
</gene>